<evidence type="ECO:0000313" key="2">
    <source>
        <dbReference type="EMBL" id="CAD7439489.1"/>
    </source>
</evidence>
<feature type="signal peptide" evidence="1">
    <location>
        <begin position="1"/>
        <end position="25"/>
    </location>
</feature>
<evidence type="ECO:0008006" key="3">
    <source>
        <dbReference type="Google" id="ProtNLM"/>
    </source>
</evidence>
<sequence length="147" mass="16335">MFETGMEPRLRALVLLALLVTRVSAGEQRFAMEPQDQTAIVGSRVTLPCRVINKTGVLQWTKDDFGLGTHRNLSGFDRYSMIGSDEEGRIRTNHRHRSILSSLVRGAVLSKSDAVTMSPEGRGVMKGGEEARVNIVFLAILKELPRR</sequence>
<dbReference type="SUPFAM" id="SSF48726">
    <property type="entry name" value="Immunoglobulin"/>
    <property type="match status" value="1"/>
</dbReference>
<accession>A0A7R9ET08</accession>
<reference evidence="2" key="1">
    <citation type="submission" date="2020-11" db="EMBL/GenBank/DDBJ databases">
        <authorList>
            <person name="Tran Van P."/>
        </authorList>
    </citation>
    <scope>NUCLEOTIDE SEQUENCE</scope>
</reference>
<dbReference type="Gene3D" id="2.60.40.10">
    <property type="entry name" value="Immunoglobulins"/>
    <property type="match status" value="1"/>
</dbReference>
<organism evidence="2">
    <name type="scientific">Timema bartmani</name>
    <dbReference type="NCBI Taxonomy" id="61472"/>
    <lineage>
        <taxon>Eukaryota</taxon>
        <taxon>Metazoa</taxon>
        <taxon>Ecdysozoa</taxon>
        <taxon>Arthropoda</taxon>
        <taxon>Hexapoda</taxon>
        <taxon>Insecta</taxon>
        <taxon>Pterygota</taxon>
        <taxon>Neoptera</taxon>
        <taxon>Polyneoptera</taxon>
        <taxon>Phasmatodea</taxon>
        <taxon>Timematodea</taxon>
        <taxon>Timematoidea</taxon>
        <taxon>Timematidae</taxon>
        <taxon>Timema</taxon>
    </lineage>
</organism>
<dbReference type="EMBL" id="OD564697">
    <property type="protein sequence ID" value="CAD7439489.1"/>
    <property type="molecule type" value="Genomic_DNA"/>
</dbReference>
<proteinExistence type="predicted"/>
<dbReference type="InterPro" id="IPR013783">
    <property type="entry name" value="Ig-like_fold"/>
</dbReference>
<dbReference type="AlphaFoldDB" id="A0A7R9ET08"/>
<gene>
    <name evidence="2" type="ORF">TBIB3V08_LOCUS2051</name>
</gene>
<dbReference type="InterPro" id="IPR036179">
    <property type="entry name" value="Ig-like_dom_sf"/>
</dbReference>
<evidence type="ECO:0000256" key="1">
    <source>
        <dbReference type="SAM" id="SignalP"/>
    </source>
</evidence>
<keyword evidence="1" id="KW-0732">Signal</keyword>
<protein>
    <recommendedName>
        <fullName evidence="3">Irregular chiasm C-roughest protein</fullName>
    </recommendedName>
</protein>
<feature type="chain" id="PRO_5031377193" description="Irregular chiasm C-roughest protein" evidence="1">
    <location>
        <begin position="26"/>
        <end position="147"/>
    </location>
</feature>
<name>A0A7R9ET08_9NEOP</name>